<keyword evidence="1" id="KW-1133">Transmembrane helix</keyword>
<keyword evidence="1" id="KW-0472">Membrane</keyword>
<sequence length="381" mass="42594">MVAFSALPAYLDWPAQFCALCSVATYIASILTSNVSHVDRLWTFLPTIYTAYFAFLPALPNAQSFLVAPYAPKALGWAALKDYSPRAVLMFSLIFVWMSRLSYNAYRRGLFNFHEEDYRWAVLRQEMPPWQFQVLNLTFIAVTQNVLLLLLGLPAYTASVLQPHTALGTSDYALAAVALSLLAIEATADNQQFAFHAWKHAYLAKEKAKENGGKAEAVKKYNAKEHWPGSRLAWTPADAKRGFVTRGLWRYSRHPNFACEQSFWWVITLFPLLAPDAPSLPALSSLPSLLSTPAALLPTLYYLCPALALSALFFSSTQFSEKISLSKYPEAYRAYQKSVGMFLPLGTLEKSVILKLTTGSEDRKKLYGLVWGNAVASDKKE</sequence>
<name>A0A9P6CVQ1_9AGAR</name>
<dbReference type="Gene3D" id="1.20.120.1630">
    <property type="match status" value="1"/>
</dbReference>
<feature type="transmembrane region" description="Helical" evidence="1">
    <location>
        <begin position="165"/>
        <end position="184"/>
    </location>
</feature>
<evidence type="ECO:0000256" key="1">
    <source>
        <dbReference type="SAM" id="Phobius"/>
    </source>
</evidence>
<feature type="transmembrane region" description="Helical" evidence="1">
    <location>
        <begin position="134"/>
        <end position="153"/>
    </location>
</feature>
<dbReference type="EMBL" id="MU155415">
    <property type="protein sequence ID" value="KAF9473798.1"/>
    <property type="molecule type" value="Genomic_DNA"/>
</dbReference>
<organism evidence="2 3">
    <name type="scientific">Pholiota conissans</name>
    <dbReference type="NCBI Taxonomy" id="109636"/>
    <lineage>
        <taxon>Eukaryota</taxon>
        <taxon>Fungi</taxon>
        <taxon>Dikarya</taxon>
        <taxon>Basidiomycota</taxon>
        <taxon>Agaricomycotina</taxon>
        <taxon>Agaricomycetes</taxon>
        <taxon>Agaricomycetidae</taxon>
        <taxon>Agaricales</taxon>
        <taxon>Agaricineae</taxon>
        <taxon>Strophariaceae</taxon>
        <taxon>Pholiota</taxon>
    </lineage>
</organism>
<feature type="transmembrane region" description="Helical" evidence="1">
    <location>
        <begin position="83"/>
        <end position="103"/>
    </location>
</feature>
<comment type="caution">
    <text evidence="2">The sequence shown here is derived from an EMBL/GenBank/DDBJ whole genome shotgun (WGS) entry which is preliminary data.</text>
</comment>
<keyword evidence="3" id="KW-1185">Reference proteome</keyword>
<dbReference type="PANTHER" id="PTHR32251">
    <property type="entry name" value="3-OXO-5-ALPHA-STEROID 4-DEHYDROGENASE"/>
    <property type="match status" value="1"/>
</dbReference>
<evidence type="ECO:0000313" key="2">
    <source>
        <dbReference type="EMBL" id="KAF9473798.1"/>
    </source>
</evidence>
<proteinExistence type="predicted"/>
<dbReference type="Pfam" id="PF06966">
    <property type="entry name" value="DUF1295"/>
    <property type="match status" value="1"/>
</dbReference>
<reference evidence="2" key="1">
    <citation type="submission" date="2020-11" db="EMBL/GenBank/DDBJ databases">
        <authorList>
            <consortium name="DOE Joint Genome Institute"/>
            <person name="Ahrendt S."/>
            <person name="Riley R."/>
            <person name="Andreopoulos W."/>
            <person name="Labutti K."/>
            <person name="Pangilinan J."/>
            <person name="Ruiz-Duenas F.J."/>
            <person name="Barrasa J.M."/>
            <person name="Sanchez-Garcia M."/>
            <person name="Camarero S."/>
            <person name="Miyauchi S."/>
            <person name="Serrano A."/>
            <person name="Linde D."/>
            <person name="Babiker R."/>
            <person name="Drula E."/>
            <person name="Ayuso-Fernandez I."/>
            <person name="Pacheco R."/>
            <person name="Padilla G."/>
            <person name="Ferreira P."/>
            <person name="Barriuso J."/>
            <person name="Kellner H."/>
            <person name="Castanera R."/>
            <person name="Alfaro M."/>
            <person name="Ramirez L."/>
            <person name="Pisabarro A.G."/>
            <person name="Kuo A."/>
            <person name="Tritt A."/>
            <person name="Lipzen A."/>
            <person name="He G."/>
            <person name="Yan M."/>
            <person name="Ng V."/>
            <person name="Cullen D."/>
            <person name="Martin F."/>
            <person name="Rosso M.-N."/>
            <person name="Henrissat B."/>
            <person name="Hibbett D."/>
            <person name="Martinez A.T."/>
            <person name="Grigoriev I.V."/>
        </authorList>
    </citation>
    <scope>NUCLEOTIDE SEQUENCE</scope>
    <source>
        <strain evidence="2">CIRM-BRFM 674</strain>
    </source>
</reference>
<feature type="transmembrane region" description="Helical" evidence="1">
    <location>
        <begin position="257"/>
        <end position="274"/>
    </location>
</feature>
<dbReference type="AlphaFoldDB" id="A0A9P6CVQ1"/>
<gene>
    <name evidence="2" type="ORF">BDN70DRAFT_899472</name>
</gene>
<dbReference type="OrthoDB" id="201504at2759"/>
<accession>A0A9P6CVQ1</accession>
<evidence type="ECO:0000313" key="3">
    <source>
        <dbReference type="Proteomes" id="UP000807469"/>
    </source>
</evidence>
<dbReference type="Proteomes" id="UP000807469">
    <property type="component" value="Unassembled WGS sequence"/>
</dbReference>
<feature type="transmembrane region" description="Helical" evidence="1">
    <location>
        <begin position="13"/>
        <end position="32"/>
    </location>
</feature>
<dbReference type="PANTHER" id="PTHR32251:SF23">
    <property type="entry name" value="3-OXO-5-ALPHA-STEROID 4-DEHYDROGENASE (DUF1295)"/>
    <property type="match status" value="1"/>
</dbReference>
<keyword evidence="1" id="KW-0812">Transmembrane</keyword>
<feature type="transmembrane region" description="Helical" evidence="1">
    <location>
        <begin position="44"/>
        <end position="63"/>
    </location>
</feature>
<protein>
    <submittedName>
        <fullName evidence="2">Integral membrane protein</fullName>
    </submittedName>
</protein>
<dbReference type="InterPro" id="IPR010721">
    <property type="entry name" value="UstE-like"/>
</dbReference>
<dbReference type="GO" id="GO:0016020">
    <property type="term" value="C:membrane"/>
    <property type="evidence" value="ECO:0007669"/>
    <property type="project" value="TreeGrafter"/>
</dbReference>
<feature type="transmembrane region" description="Helical" evidence="1">
    <location>
        <begin position="294"/>
        <end position="314"/>
    </location>
</feature>